<dbReference type="PANTHER" id="PTHR42928:SF5">
    <property type="entry name" value="BLR1237 PROTEIN"/>
    <property type="match status" value="1"/>
</dbReference>
<feature type="signal peptide" evidence="2">
    <location>
        <begin position="1"/>
        <end position="21"/>
    </location>
</feature>
<dbReference type="STRING" id="1844.UG56_023115"/>
<dbReference type="AlphaFoldDB" id="A0A1J4MYM4"/>
<evidence type="ECO:0000313" key="4">
    <source>
        <dbReference type="Proteomes" id="UP000033772"/>
    </source>
</evidence>
<dbReference type="OrthoDB" id="8627412at2"/>
<dbReference type="RefSeq" id="WP_045547528.1">
    <property type="nucleotide sequence ID" value="NZ_JZDQ02000040.1"/>
</dbReference>
<accession>A0A1J4MYM4</accession>
<evidence type="ECO:0000313" key="3">
    <source>
        <dbReference type="EMBL" id="OIJ24379.1"/>
    </source>
</evidence>
<dbReference type="SUPFAM" id="SSF53850">
    <property type="entry name" value="Periplasmic binding protein-like II"/>
    <property type="match status" value="1"/>
</dbReference>
<evidence type="ECO:0000256" key="1">
    <source>
        <dbReference type="ARBA" id="ARBA00006987"/>
    </source>
</evidence>
<proteinExistence type="inferred from homology"/>
<gene>
    <name evidence="3" type="ORF">UG56_023115</name>
</gene>
<sequence length="331" mass="34543">MNRAPRALTLAGIGLACLSLAACSQSGTTTAAGDYPAKPIELVIGYEAGGPTDIGARMLAKELEDKLDATITVVNKPAANSQVAYTALTQAKPDGYTMAATTFPSAIMTVLDESRGASYERDSFAPVALQVIDPTAVAVAPDSDIKTPKDLVEAAKAKPGKLRATTTGVASNEHFALVSLKEVSGAELAPVHFADGSTAATTAFLGGNTDVLLTNVSDLQPLAESGKVRIVGVMDAERAESLPDVPTFKESGYDVEISSSRGYAFPAGTPDEVVDEMSTAIGEIMEDPAFQKKMTDAGLAPSYLDADEYSAYWDDTEKTFGDLFPLVKADS</sequence>
<dbReference type="Gene3D" id="3.40.190.10">
    <property type="entry name" value="Periplasmic binding protein-like II"/>
    <property type="match status" value="1"/>
</dbReference>
<name>A0A1J4MYM4_9ACTN</name>
<protein>
    <submittedName>
        <fullName evidence="3">Bug family protein</fullName>
    </submittedName>
</protein>
<dbReference type="EMBL" id="JZDQ02000040">
    <property type="protein sequence ID" value="OIJ24379.1"/>
    <property type="molecule type" value="Genomic_DNA"/>
</dbReference>
<dbReference type="PIRSF" id="PIRSF017082">
    <property type="entry name" value="YflP"/>
    <property type="match status" value="1"/>
</dbReference>
<dbReference type="PANTHER" id="PTHR42928">
    <property type="entry name" value="TRICARBOXYLATE-BINDING PROTEIN"/>
    <property type="match status" value="1"/>
</dbReference>
<dbReference type="CDD" id="cd07012">
    <property type="entry name" value="PBP2_Bug_TTT"/>
    <property type="match status" value="1"/>
</dbReference>
<dbReference type="PROSITE" id="PS51257">
    <property type="entry name" value="PROKAR_LIPOPROTEIN"/>
    <property type="match status" value="1"/>
</dbReference>
<feature type="chain" id="PRO_5038492773" evidence="2">
    <location>
        <begin position="22"/>
        <end position="331"/>
    </location>
</feature>
<keyword evidence="2" id="KW-0732">Signal</keyword>
<dbReference type="InterPro" id="IPR005064">
    <property type="entry name" value="BUG"/>
</dbReference>
<dbReference type="Proteomes" id="UP000033772">
    <property type="component" value="Unassembled WGS sequence"/>
</dbReference>
<dbReference type="Gene3D" id="3.40.190.150">
    <property type="entry name" value="Bordetella uptake gene, domain 1"/>
    <property type="match status" value="1"/>
</dbReference>
<dbReference type="InterPro" id="IPR042100">
    <property type="entry name" value="Bug_dom1"/>
</dbReference>
<keyword evidence="4" id="KW-1185">Reference proteome</keyword>
<comment type="caution">
    <text evidence="3">The sequence shown here is derived from an EMBL/GenBank/DDBJ whole genome shotgun (WGS) entry which is preliminary data.</text>
</comment>
<reference evidence="3" key="1">
    <citation type="submission" date="2016-10" db="EMBL/GenBank/DDBJ databases">
        <title>Draft Genome Sequence of Nocardioides luteus Strain BAFB, an Alkane-Degrading Bacterium Isolated from JP-7 Polluted Soil.</title>
        <authorList>
            <person name="Brown L."/>
            <person name="Ruiz O.N."/>
            <person name="Gunasekera T."/>
        </authorList>
    </citation>
    <scope>NUCLEOTIDE SEQUENCE [LARGE SCALE GENOMIC DNA]</scope>
    <source>
        <strain evidence="3">BAFB</strain>
    </source>
</reference>
<organism evidence="3 4">
    <name type="scientific">Nocardioides luteus</name>
    <dbReference type="NCBI Taxonomy" id="1844"/>
    <lineage>
        <taxon>Bacteria</taxon>
        <taxon>Bacillati</taxon>
        <taxon>Actinomycetota</taxon>
        <taxon>Actinomycetes</taxon>
        <taxon>Propionibacteriales</taxon>
        <taxon>Nocardioidaceae</taxon>
        <taxon>Nocardioides</taxon>
    </lineage>
</organism>
<comment type="similarity">
    <text evidence="1">Belongs to the UPF0065 (bug) family.</text>
</comment>
<dbReference type="Pfam" id="PF03401">
    <property type="entry name" value="TctC"/>
    <property type="match status" value="1"/>
</dbReference>
<evidence type="ECO:0000256" key="2">
    <source>
        <dbReference type="SAM" id="SignalP"/>
    </source>
</evidence>